<feature type="domain" description="Inosine/uridine-preferring nucleoside hydrolase" evidence="3">
    <location>
        <begin position="5"/>
        <end position="306"/>
    </location>
</feature>
<dbReference type="Pfam" id="PF01156">
    <property type="entry name" value="IU_nuc_hydro"/>
    <property type="match status" value="1"/>
</dbReference>
<evidence type="ECO:0000313" key="4">
    <source>
        <dbReference type="EMBL" id="MBM7621482.1"/>
    </source>
</evidence>
<comment type="caution">
    <text evidence="4">The sequence shown here is derived from an EMBL/GenBank/DDBJ whole genome shotgun (WGS) entry which is preliminary data.</text>
</comment>
<evidence type="ECO:0000256" key="2">
    <source>
        <dbReference type="ARBA" id="ARBA00023295"/>
    </source>
</evidence>
<protein>
    <submittedName>
        <fullName evidence="4">Purine nucleosidase</fullName>
        <ecNumber evidence="4">3.2.2.1</ecNumber>
    </submittedName>
</protein>
<sequence>MPQKVLLFCDPGIDDSLAIIYGILSKKIELVGIVTSYGNVNQEQASQNVAYLLELANRKDVVLIGGAKGPLSGEFTPFYPEIHGEEGLGPIRPPATIKGELLNFDTVFKIIEKYGKELLIVDVGRSTSLALAFNLAGEEIMNSVKGYYLMGGAFLVPGNVTPGAEANFYGDQLAAAIVTGKVKNGVVYPLNVTNDAIITPEIINLIVATENNPYQPLIKSIFDYYFEAYQKLVPGIKGSPLHDVLTLFAISTPEAFKYVERKIYIGTEENDLRGVTIADFRPKPDIKPGENKVAIAMEVDVQAFIEDFIRVMTNKIPTGE</sequence>
<dbReference type="InterPro" id="IPR023186">
    <property type="entry name" value="IUNH"/>
</dbReference>
<dbReference type="EMBL" id="JAFBED010000008">
    <property type="protein sequence ID" value="MBM7621482.1"/>
    <property type="molecule type" value="Genomic_DNA"/>
</dbReference>
<keyword evidence="5" id="KW-1185">Reference proteome</keyword>
<reference evidence="4 5" key="1">
    <citation type="submission" date="2021-01" db="EMBL/GenBank/DDBJ databases">
        <title>Genomic Encyclopedia of Type Strains, Phase IV (KMG-IV): sequencing the most valuable type-strain genomes for metagenomic binning, comparative biology and taxonomic classification.</title>
        <authorList>
            <person name="Goeker M."/>
        </authorList>
    </citation>
    <scope>NUCLEOTIDE SEQUENCE [LARGE SCALE GENOMIC DNA]</scope>
    <source>
        <strain evidence="4 5">DSM 25879</strain>
    </source>
</reference>
<gene>
    <name evidence="4" type="ORF">JOC95_003371</name>
</gene>
<dbReference type="EC" id="3.2.2.1" evidence="4"/>
<dbReference type="Proteomes" id="UP000737402">
    <property type="component" value="Unassembled WGS sequence"/>
</dbReference>
<proteinExistence type="predicted"/>
<dbReference type="CDD" id="cd00455">
    <property type="entry name" value="nuc_hydro"/>
    <property type="match status" value="1"/>
</dbReference>
<dbReference type="PANTHER" id="PTHR12304:SF4">
    <property type="entry name" value="URIDINE NUCLEOSIDASE"/>
    <property type="match status" value="1"/>
</dbReference>
<evidence type="ECO:0000256" key="1">
    <source>
        <dbReference type="ARBA" id="ARBA00022801"/>
    </source>
</evidence>
<name>A0ABS2P4C4_9BACI</name>
<organism evidence="4 5">
    <name type="scientific">Sutcliffiella tianshenii</name>
    <dbReference type="NCBI Taxonomy" id="1463404"/>
    <lineage>
        <taxon>Bacteria</taxon>
        <taxon>Bacillati</taxon>
        <taxon>Bacillota</taxon>
        <taxon>Bacilli</taxon>
        <taxon>Bacillales</taxon>
        <taxon>Bacillaceae</taxon>
        <taxon>Sutcliffiella</taxon>
    </lineage>
</organism>
<keyword evidence="2 4" id="KW-0326">Glycosidase</keyword>
<dbReference type="SUPFAM" id="SSF53590">
    <property type="entry name" value="Nucleoside hydrolase"/>
    <property type="match status" value="1"/>
</dbReference>
<dbReference type="RefSeq" id="WP_204418271.1">
    <property type="nucleotide sequence ID" value="NZ_JAFBED010000008.1"/>
</dbReference>
<dbReference type="Gene3D" id="3.90.245.10">
    <property type="entry name" value="Ribonucleoside hydrolase-like"/>
    <property type="match status" value="1"/>
</dbReference>
<evidence type="ECO:0000313" key="5">
    <source>
        <dbReference type="Proteomes" id="UP000737402"/>
    </source>
</evidence>
<dbReference type="InterPro" id="IPR001910">
    <property type="entry name" value="Inosine/uridine_hydrolase_dom"/>
</dbReference>
<dbReference type="GO" id="GO:0008477">
    <property type="term" value="F:purine nucleosidase activity"/>
    <property type="evidence" value="ECO:0007669"/>
    <property type="project" value="UniProtKB-EC"/>
</dbReference>
<evidence type="ECO:0000259" key="3">
    <source>
        <dbReference type="Pfam" id="PF01156"/>
    </source>
</evidence>
<accession>A0ABS2P4C4</accession>
<dbReference type="PANTHER" id="PTHR12304">
    <property type="entry name" value="INOSINE-URIDINE PREFERRING NUCLEOSIDE HYDROLASE"/>
    <property type="match status" value="1"/>
</dbReference>
<keyword evidence="1 4" id="KW-0378">Hydrolase</keyword>
<dbReference type="InterPro" id="IPR036452">
    <property type="entry name" value="Ribo_hydro-like"/>
</dbReference>